<feature type="non-terminal residue" evidence="3">
    <location>
        <position position="1"/>
    </location>
</feature>
<gene>
    <name evidence="3" type="primary">Hsd17b6</name>
    <name evidence="3" type="ORF">LSUE1_G009824</name>
</gene>
<comment type="caution">
    <text evidence="3">The sequence shown here is derived from an EMBL/GenBank/DDBJ whole genome shotgun (WGS) entry which is preliminary data.</text>
</comment>
<accession>A0A8T9BUK9</accession>
<name>A0A8T9BUK9_9HELO</name>
<evidence type="ECO:0000256" key="1">
    <source>
        <dbReference type="ARBA" id="ARBA00006484"/>
    </source>
</evidence>
<dbReference type="AlphaFoldDB" id="A0A8T9BUK9"/>
<evidence type="ECO:0000313" key="3">
    <source>
        <dbReference type="EMBL" id="TVY62823.1"/>
    </source>
</evidence>
<evidence type="ECO:0000313" key="4">
    <source>
        <dbReference type="Proteomes" id="UP000469558"/>
    </source>
</evidence>
<dbReference type="SUPFAM" id="SSF51735">
    <property type="entry name" value="NAD(P)-binding Rossmann-fold domains"/>
    <property type="match status" value="1"/>
</dbReference>
<proteinExistence type="inferred from homology"/>
<comment type="similarity">
    <text evidence="1">Belongs to the short-chain dehydrogenases/reductases (SDR) family.</text>
</comment>
<feature type="non-terminal residue" evidence="3">
    <location>
        <position position="154"/>
    </location>
</feature>
<dbReference type="PANTHER" id="PTHR43976:SF16">
    <property type="entry name" value="SHORT-CHAIN DEHYDROGENASE_REDUCTASE FAMILY PROTEIN"/>
    <property type="match status" value="1"/>
</dbReference>
<dbReference type="InterPro" id="IPR036291">
    <property type="entry name" value="NAD(P)-bd_dom_sf"/>
</dbReference>
<protein>
    <submittedName>
        <fullName evidence="3">17-beta-hydroxysteroid dehydrogenase type</fullName>
    </submittedName>
</protein>
<keyword evidence="4" id="KW-1185">Reference proteome</keyword>
<dbReference type="OrthoDB" id="1274115at2759"/>
<dbReference type="GO" id="GO:0016491">
    <property type="term" value="F:oxidoreductase activity"/>
    <property type="evidence" value="ECO:0007669"/>
    <property type="project" value="UniProtKB-KW"/>
</dbReference>
<evidence type="ECO:0000256" key="2">
    <source>
        <dbReference type="ARBA" id="ARBA00023002"/>
    </source>
</evidence>
<dbReference type="Gene3D" id="3.40.50.720">
    <property type="entry name" value="NAD(P)-binding Rossmann-like Domain"/>
    <property type="match status" value="1"/>
</dbReference>
<organism evidence="3 4">
    <name type="scientific">Lachnellula suecica</name>
    <dbReference type="NCBI Taxonomy" id="602035"/>
    <lineage>
        <taxon>Eukaryota</taxon>
        <taxon>Fungi</taxon>
        <taxon>Dikarya</taxon>
        <taxon>Ascomycota</taxon>
        <taxon>Pezizomycotina</taxon>
        <taxon>Leotiomycetes</taxon>
        <taxon>Helotiales</taxon>
        <taxon>Lachnaceae</taxon>
        <taxon>Lachnellula</taxon>
    </lineage>
</organism>
<sequence length="154" mass="16453">KRVPIAGGCRLGGYQRYAASKSAIEAIHESLSHEVKTFGIKVLIVEPGAFRTPFSSGIITPAQYEDRNGFSDAYKGTVVEQMVSGSRNITSIPDFVKGDPDKAAHVIVNAVVGGHEYLRMPLGSDCVQALETKIGELQSDLEATRAIATAMDAD</sequence>
<dbReference type="InterPro" id="IPR051911">
    <property type="entry name" value="SDR_oxidoreductase"/>
</dbReference>
<keyword evidence="2" id="KW-0560">Oxidoreductase</keyword>
<reference evidence="3 4" key="1">
    <citation type="submission" date="2018-05" db="EMBL/GenBank/DDBJ databases">
        <title>Genome sequencing and assembly of the regulated plant pathogen Lachnellula willkommii and related sister species for the development of diagnostic species identification markers.</title>
        <authorList>
            <person name="Giroux E."/>
            <person name="Bilodeau G."/>
        </authorList>
    </citation>
    <scope>NUCLEOTIDE SEQUENCE [LARGE SCALE GENOMIC DNA]</scope>
    <source>
        <strain evidence="3 4">CBS 268.59</strain>
    </source>
</reference>
<dbReference type="InterPro" id="IPR002347">
    <property type="entry name" value="SDR_fam"/>
</dbReference>
<dbReference type="Pfam" id="PF00106">
    <property type="entry name" value="adh_short"/>
    <property type="match status" value="1"/>
</dbReference>
<dbReference type="Proteomes" id="UP000469558">
    <property type="component" value="Unassembled WGS sequence"/>
</dbReference>
<dbReference type="PANTHER" id="PTHR43976">
    <property type="entry name" value="SHORT CHAIN DEHYDROGENASE"/>
    <property type="match status" value="1"/>
</dbReference>
<dbReference type="EMBL" id="QGMK01001901">
    <property type="protein sequence ID" value="TVY62823.1"/>
    <property type="molecule type" value="Genomic_DNA"/>
</dbReference>